<dbReference type="GO" id="GO:0005829">
    <property type="term" value="C:cytosol"/>
    <property type="evidence" value="ECO:0007669"/>
    <property type="project" value="TreeGrafter"/>
</dbReference>
<name>A0A921YQG4_MANSE</name>
<keyword evidence="1" id="KW-0677">Repeat</keyword>
<dbReference type="GO" id="GO:0051059">
    <property type="term" value="F:NF-kappaB binding"/>
    <property type="evidence" value="ECO:0007669"/>
    <property type="project" value="TreeGrafter"/>
</dbReference>
<dbReference type="Pfam" id="PF12796">
    <property type="entry name" value="Ank_2"/>
    <property type="match status" value="1"/>
</dbReference>
<dbReference type="PANTHER" id="PTHR46680">
    <property type="entry name" value="NF-KAPPA-B INHIBITOR ALPHA"/>
    <property type="match status" value="1"/>
</dbReference>
<keyword evidence="2" id="KW-0040">ANK repeat</keyword>
<dbReference type="SUPFAM" id="SSF48403">
    <property type="entry name" value="Ankyrin repeat"/>
    <property type="match status" value="1"/>
</dbReference>
<evidence type="ECO:0000313" key="5">
    <source>
        <dbReference type="Proteomes" id="UP000791440"/>
    </source>
</evidence>
<reference evidence="4" key="1">
    <citation type="journal article" date="2016" name="Insect Biochem. Mol. Biol.">
        <title>Multifaceted biological insights from a draft genome sequence of the tobacco hornworm moth, Manduca sexta.</title>
        <authorList>
            <person name="Kanost M.R."/>
            <person name="Arrese E.L."/>
            <person name="Cao X."/>
            <person name="Chen Y.R."/>
            <person name="Chellapilla S."/>
            <person name="Goldsmith M.R."/>
            <person name="Grosse-Wilde E."/>
            <person name="Heckel D.G."/>
            <person name="Herndon N."/>
            <person name="Jiang H."/>
            <person name="Papanicolaou A."/>
            <person name="Qu J."/>
            <person name="Soulages J.L."/>
            <person name="Vogel H."/>
            <person name="Walters J."/>
            <person name="Waterhouse R.M."/>
            <person name="Ahn S.J."/>
            <person name="Almeida F.C."/>
            <person name="An C."/>
            <person name="Aqrawi P."/>
            <person name="Bretschneider A."/>
            <person name="Bryant W.B."/>
            <person name="Bucks S."/>
            <person name="Chao H."/>
            <person name="Chevignon G."/>
            <person name="Christen J.M."/>
            <person name="Clarke D.F."/>
            <person name="Dittmer N.T."/>
            <person name="Ferguson L.C.F."/>
            <person name="Garavelou S."/>
            <person name="Gordon K.H.J."/>
            <person name="Gunaratna R.T."/>
            <person name="Han Y."/>
            <person name="Hauser F."/>
            <person name="He Y."/>
            <person name="Heidel-Fischer H."/>
            <person name="Hirsh A."/>
            <person name="Hu Y."/>
            <person name="Jiang H."/>
            <person name="Kalra D."/>
            <person name="Klinner C."/>
            <person name="Konig C."/>
            <person name="Kovar C."/>
            <person name="Kroll A.R."/>
            <person name="Kuwar S.S."/>
            <person name="Lee S.L."/>
            <person name="Lehman R."/>
            <person name="Li K."/>
            <person name="Li Z."/>
            <person name="Liang H."/>
            <person name="Lovelace S."/>
            <person name="Lu Z."/>
            <person name="Mansfield J.H."/>
            <person name="McCulloch K.J."/>
            <person name="Mathew T."/>
            <person name="Morton B."/>
            <person name="Muzny D.M."/>
            <person name="Neunemann D."/>
            <person name="Ongeri F."/>
            <person name="Pauchet Y."/>
            <person name="Pu L.L."/>
            <person name="Pyrousis I."/>
            <person name="Rao X.J."/>
            <person name="Redding A."/>
            <person name="Roesel C."/>
            <person name="Sanchez-Gracia A."/>
            <person name="Schaack S."/>
            <person name="Shukla A."/>
            <person name="Tetreau G."/>
            <person name="Wang Y."/>
            <person name="Xiong G.H."/>
            <person name="Traut W."/>
            <person name="Walsh T.K."/>
            <person name="Worley K.C."/>
            <person name="Wu D."/>
            <person name="Wu W."/>
            <person name="Wu Y.Q."/>
            <person name="Zhang X."/>
            <person name="Zou Z."/>
            <person name="Zucker H."/>
            <person name="Briscoe A.D."/>
            <person name="Burmester T."/>
            <person name="Clem R.J."/>
            <person name="Feyereisen R."/>
            <person name="Grimmelikhuijzen C.J.P."/>
            <person name="Hamodrakas S.J."/>
            <person name="Hansson B.S."/>
            <person name="Huguet E."/>
            <person name="Jermiin L.S."/>
            <person name="Lan Q."/>
            <person name="Lehman H.K."/>
            <person name="Lorenzen M."/>
            <person name="Merzendorfer H."/>
            <person name="Michalopoulos I."/>
            <person name="Morton D.B."/>
            <person name="Muthukrishnan S."/>
            <person name="Oakeshott J.G."/>
            <person name="Palmer W."/>
            <person name="Park Y."/>
            <person name="Passarelli A.L."/>
            <person name="Rozas J."/>
            <person name="Schwartz L.M."/>
            <person name="Smith W."/>
            <person name="Southgate A."/>
            <person name="Vilcinskas A."/>
            <person name="Vogt R."/>
            <person name="Wang P."/>
            <person name="Werren J."/>
            <person name="Yu X.Q."/>
            <person name="Zhou J.J."/>
            <person name="Brown S.J."/>
            <person name="Scherer S.E."/>
            <person name="Richards S."/>
            <person name="Blissard G.W."/>
        </authorList>
    </citation>
    <scope>NUCLEOTIDE SEQUENCE</scope>
</reference>
<evidence type="ECO:0000256" key="2">
    <source>
        <dbReference type="ARBA" id="ARBA00023043"/>
    </source>
</evidence>
<accession>A0A921YQG4</accession>
<evidence type="ECO:0000256" key="3">
    <source>
        <dbReference type="SAM" id="MobiDB-lite"/>
    </source>
</evidence>
<dbReference type="Gene3D" id="1.25.40.20">
    <property type="entry name" value="Ankyrin repeat-containing domain"/>
    <property type="match status" value="2"/>
</dbReference>
<feature type="region of interest" description="Disordered" evidence="3">
    <location>
        <begin position="595"/>
        <end position="620"/>
    </location>
</feature>
<organism evidence="4 5">
    <name type="scientific">Manduca sexta</name>
    <name type="common">Tobacco hawkmoth</name>
    <name type="synonym">Tobacco hornworm</name>
    <dbReference type="NCBI Taxonomy" id="7130"/>
    <lineage>
        <taxon>Eukaryota</taxon>
        <taxon>Metazoa</taxon>
        <taxon>Ecdysozoa</taxon>
        <taxon>Arthropoda</taxon>
        <taxon>Hexapoda</taxon>
        <taxon>Insecta</taxon>
        <taxon>Pterygota</taxon>
        <taxon>Neoptera</taxon>
        <taxon>Endopterygota</taxon>
        <taxon>Lepidoptera</taxon>
        <taxon>Glossata</taxon>
        <taxon>Ditrysia</taxon>
        <taxon>Bombycoidea</taxon>
        <taxon>Sphingidae</taxon>
        <taxon>Sphinginae</taxon>
        <taxon>Sphingini</taxon>
        <taxon>Manduca</taxon>
    </lineage>
</organism>
<proteinExistence type="predicted"/>
<dbReference type="AlphaFoldDB" id="A0A921YQG4"/>
<dbReference type="SMART" id="SM00248">
    <property type="entry name" value="ANK"/>
    <property type="match status" value="4"/>
</dbReference>
<sequence length="703" mass="78194">MSTNSSPTQKQTIFLKKMPIILKKKQFVISGDKLINISQTVFKEDVIYESKIGDFLRGEDRVVTIVNKLNRVTNNSVTIAKCLTPTNVVIEKTSERISNLIGQKNYDTLFSALCSVISQDLKVRGILALLTVNNSKDTTTQTGETGTSKRYKDSSCQTDESRINLYPKSKPRKRLKRQALVPYVAKTVEKHVKKIVINPDEYKDLEFNDLAKDEGLDDLICENSNESIGNLSSLSILTTNTLLNNPIALINNVDKHTKQDSVAPENIPVHKEMPEVLSPKSEIIFGQMVVQDPIEKKRLASAQALLDWTSCIEADEDGNLPIHEAVKNNDLALLLRQCLVLTARKRSVDEPANGDWTALKMAILKNHSNMTSILLRFGANPLLTDSEEKTSIHHAAEMPHEHLKAIVENCMTNPRRILEQNDELWHEDYTNMPDDRLARLLLVRMCSMCDLNGYTPLMLASKLGLGENVETLVRIAPSTINKQMPTSGNTALFLSVGAACTDCLERGDKTVVSPNFRRTIEALVENGADPSIVNHSGSNVNILLTEFNIAPLSTLVANKLTMINCFNGLVPETTKSPGTYIIIKNSEGTMNIKEVEKKKSSESKSMKNGEEKGTREEQKRSKPVILENFLLSPAGQSKRPKTSEKGEFVNVFKKIINVGAEDLVEKGLVKAGKAGVIMDLKIESRIPAIRQPPKKRIKTDKMK</sequence>
<keyword evidence="5" id="KW-1185">Reference proteome</keyword>
<dbReference type="InterPro" id="IPR051070">
    <property type="entry name" value="NF-kappa-B_inhibitor"/>
</dbReference>
<dbReference type="EMBL" id="JH668306">
    <property type="protein sequence ID" value="KAG6443926.1"/>
    <property type="molecule type" value="Genomic_DNA"/>
</dbReference>
<protein>
    <submittedName>
        <fullName evidence="4">Uncharacterized protein</fullName>
    </submittedName>
</protein>
<dbReference type="GO" id="GO:0071356">
    <property type="term" value="P:cellular response to tumor necrosis factor"/>
    <property type="evidence" value="ECO:0007669"/>
    <property type="project" value="TreeGrafter"/>
</dbReference>
<gene>
    <name evidence="4" type="ORF">O3G_MSEX003071</name>
</gene>
<reference evidence="4" key="2">
    <citation type="submission" date="2020-12" db="EMBL/GenBank/DDBJ databases">
        <authorList>
            <person name="Kanost M."/>
        </authorList>
    </citation>
    <scope>NUCLEOTIDE SEQUENCE</scope>
</reference>
<dbReference type="PANTHER" id="PTHR46680:SF3">
    <property type="entry name" value="NF-KAPPA-B INHIBITOR CACTUS"/>
    <property type="match status" value="1"/>
</dbReference>
<dbReference type="InterPro" id="IPR002110">
    <property type="entry name" value="Ankyrin_rpt"/>
</dbReference>
<dbReference type="Proteomes" id="UP000791440">
    <property type="component" value="Unassembled WGS sequence"/>
</dbReference>
<dbReference type="InterPro" id="IPR036770">
    <property type="entry name" value="Ankyrin_rpt-contain_sf"/>
</dbReference>
<evidence type="ECO:0000256" key="1">
    <source>
        <dbReference type="ARBA" id="ARBA00022737"/>
    </source>
</evidence>
<evidence type="ECO:0000313" key="4">
    <source>
        <dbReference type="EMBL" id="KAG6443926.1"/>
    </source>
</evidence>
<comment type="caution">
    <text evidence="4">The sequence shown here is derived from an EMBL/GenBank/DDBJ whole genome shotgun (WGS) entry which is preliminary data.</text>
</comment>